<evidence type="ECO:0000256" key="2">
    <source>
        <dbReference type="SAM" id="SignalP"/>
    </source>
</evidence>
<feature type="signal peptide" evidence="2">
    <location>
        <begin position="1"/>
        <end position="21"/>
    </location>
</feature>
<sequence length="182" mass="20145">MRAYILETTILFVSLVLRSEAFLPRSGPCVSSVDHRLTQKYELLTPTVLAYSRDSNSMKGMDEQDSEILSRRKVIFSCLASVALAAGVTRPTAALAEEEKKTVYLTGKAPRVPGQKPKDKSDTSGTRKDPSFLRSISDCKSQCENKTGPDGLYRSKEDCLSECQDICCTTYEQCTFGIVPRI</sequence>
<feature type="chain" id="PRO_5031248018" description="SREBP regulating gene protein" evidence="2">
    <location>
        <begin position="22"/>
        <end position="182"/>
    </location>
</feature>
<keyword evidence="2" id="KW-0732">Signal</keyword>
<gene>
    <name evidence="3" type="ORF">APAL1065_LOCUS121</name>
</gene>
<reference evidence="3" key="1">
    <citation type="submission" date="2021-01" db="EMBL/GenBank/DDBJ databases">
        <authorList>
            <person name="Corre E."/>
            <person name="Pelletier E."/>
            <person name="Niang G."/>
            <person name="Scheremetjew M."/>
            <person name="Finn R."/>
            <person name="Kale V."/>
            <person name="Holt S."/>
            <person name="Cochrane G."/>
            <person name="Meng A."/>
            <person name="Brown T."/>
            <person name="Cohen L."/>
        </authorList>
    </citation>
    <scope>NUCLEOTIDE SEQUENCE</scope>
    <source>
        <strain evidence="3">CCMP125</strain>
    </source>
</reference>
<evidence type="ECO:0000313" key="3">
    <source>
        <dbReference type="EMBL" id="CAD9939390.1"/>
    </source>
</evidence>
<accession>A0A7S2V8U6</accession>
<proteinExistence type="predicted"/>
<evidence type="ECO:0008006" key="4">
    <source>
        <dbReference type="Google" id="ProtNLM"/>
    </source>
</evidence>
<protein>
    <recommendedName>
        <fullName evidence="4">SREBP regulating gene protein</fullName>
    </recommendedName>
</protein>
<feature type="region of interest" description="Disordered" evidence="1">
    <location>
        <begin position="106"/>
        <end position="133"/>
    </location>
</feature>
<dbReference type="EMBL" id="HBHT01000192">
    <property type="protein sequence ID" value="CAD9939390.1"/>
    <property type="molecule type" value="Transcribed_RNA"/>
</dbReference>
<dbReference type="AlphaFoldDB" id="A0A7S2V8U6"/>
<feature type="compositionally biased region" description="Basic and acidic residues" evidence="1">
    <location>
        <begin position="116"/>
        <end position="131"/>
    </location>
</feature>
<name>A0A7S2V8U6_9STRA</name>
<evidence type="ECO:0000256" key="1">
    <source>
        <dbReference type="SAM" id="MobiDB-lite"/>
    </source>
</evidence>
<organism evidence="3">
    <name type="scientific">Entomoneis paludosa</name>
    <dbReference type="NCBI Taxonomy" id="265537"/>
    <lineage>
        <taxon>Eukaryota</taxon>
        <taxon>Sar</taxon>
        <taxon>Stramenopiles</taxon>
        <taxon>Ochrophyta</taxon>
        <taxon>Bacillariophyta</taxon>
        <taxon>Bacillariophyceae</taxon>
        <taxon>Bacillariophycidae</taxon>
        <taxon>Entomoneidaceae</taxon>
        <taxon>Entomoneis</taxon>
    </lineage>
</organism>